<dbReference type="Pfam" id="PF07691">
    <property type="entry name" value="PA14"/>
    <property type="match status" value="1"/>
</dbReference>
<reference evidence="2 3" key="1">
    <citation type="journal article" date="2019" name="Int. J. Syst. Evol. Microbiol.">
        <title>The Global Catalogue of Microorganisms (GCM) 10K type strain sequencing project: providing services to taxonomists for standard genome sequencing and annotation.</title>
        <authorList>
            <consortium name="The Broad Institute Genomics Platform"/>
            <consortium name="The Broad Institute Genome Sequencing Center for Infectious Disease"/>
            <person name="Wu L."/>
            <person name="Ma J."/>
        </authorList>
    </citation>
    <scope>NUCLEOTIDE SEQUENCE [LARGE SCALE GENOMIC DNA]</scope>
    <source>
        <strain evidence="2 3">JCM 11448</strain>
    </source>
</reference>
<gene>
    <name evidence="2" type="ORF">GCM10009579_36680</name>
</gene>
<dbReference type="InterPro" id="IPR013780">
    <property type="entry name" value="Glyco_hydro_b"/>
</dbReference>
<dbReference type="Proteomes" id="UP001500282">
    <property type="component" value="Unassembled WGS sequence"/>
</dbReference>
<dbReference type="SMART" id="SM00758">
    <property type="entry name" value="PA14"/>
    <property type="match status" value="1"/>
</dbReference>
<proteinExistence type="predicted"/>
<dbReference type="PROSITE" id="PS51820">
    <property type="entry name" value="PA14"/>
    <property type="match status" value="1"/>
</dbReference>
<dbReference type="SUPFAM" id="SSF56988">
    <property type="entry name" value="Anthrax protective antigen"/>
    <property type="match status" value="1"/>
</dbReference>
<dbReference type="InterPro" id="IPR011658">
    <property type="entry name" value="PA14_dom"/>
</dbReference>
<evidence type="ECO:0000259" key="1">
    <source>
        <dbReference type="PROSITE" id="PS51820"/>
    </source>
</evidence>
<keyword evidence="3" id="KW-1185">Reference proteome</keyword>
<dbReference type="Gene3D" id="2.60.40.1180">
    <property type="entry name" value="Golgi alpha-mannosidase II"/>
    <property type="match status" value="1"/>
</dbReference>
<feature type="domain" description="PA14" evidence="1">
    <location>
        <begin position="112"/>
        <end position="251"/>
    </location>
</feature>
<comment type="caution">
    <text evidence="2">The sequence shown here is derived from an EMBL/GenBank/DDBJ whole genome shotgun (WGS) entry which is preliminary data.</text>
</comment>
<name>A0ABN1X284_9ACTN</name>
<evidence type="ECO:0000313" key="2">
    <source>
        <dbReference type="EMBL" id="GAA1274403.1"/>
    </source>
</evidence>
<dbReference type="Gene3D" id="3.90.182.10">
    <property type="entry name" value="Toxin - Anthrax Protective Antigen,domain 1"/>
    <property type="match status" value="1"/>
</dbReference>
<dbReference type="InterPro" id="IPR037524">
    <property type="entry name" value="PA14/GLEYA"/>
</dbReference>
<sequence length="255" mass="27299">MGDWLRTNGQGDAVYGAGYGGLVEEPDWGSVSRKGNTLYAAVTQWPAGGRPLHLTSRTDFTVTAARVLGSDQNVTVTKTGDGYDLTPSGAATNDIATVIELTVDPGPTTPGGQGKGLAEQIFDNADLSGEPKITRIDPTVNHSWKFSGSPDPAIPADTFGIRWSGTTEPRRTETYALTTVSDDMARVWIDGKLVIDSWTPHGPKVDTGQVALTAGHRHAIKIEYAERTGEAHMKLLWSSPGQEQEIVPSSQLYAH</sequence>
<dbReference type="EMBL" id="BAAAIH010000018">
    <property type="protein sequence ID" value="GAA1274403.1"/>
    <property type="molecule type" value="Genomic_DNA"/>
</dbReference>
<organism evidence="2 3">
    <name type="scientific">Streptomyces javensis</name>
    <dbReference type="NCBI Taxonomy" id="114698"/>
    <lineage>
        <taxon>Bacteria</taxon>
        <taxon>Bacillati</taxon>
        <taxon>Actinomycetota</taxon>
        <taxon>Actinomycetes</taxon>
        <taxon>Kitasatosporales</taxon>
        <taxon>Streptomycetaceae</taxon>
        <taxon>Streptomyces</taxon>
        <taxon>Streptomyces violaceusniger group</taxon>
    </lineage>
</organism>
<protein>
    <recommendedName>
        <fullName evidence="1">PA14 domain-containing protein</fullName>
    </recommendedName>
</protein>
<evidence type="ECO:0000313" key="3">
    <source>
        <dbReference type="Proteomes" id="UP001500282"/>
    </source>
</evidence>
<accession>A0ABN1X284</accession>